<feature type="transmembrane region" description="Helical" evidence="3">
    <location>
        <begin position="7"/>
        <end position="27"/>
    </location>
</feature>
<comment type="caution">
    <text evidence="5">The sequence shown here is derived from an EMBL/GenBank/DDBJ whole genome shotgun (WGS) entry which is preliminary data.</text>
</comment>
<accession>A0ABT3RA24</accession>
<dbReference type="EMBL" id="JAPFQO010000001">
    <property type="protein sequence ID" value="MCX2738698.1"/>
    <property type="molecule type" value="Genomic_DNA"/>
</dbReference>
<evidence type="ECO:0000256" key="2">
    <source>
        <dbReference type="SAM" id="MobiDB-lite"/>
    </source>
</evidence>
<dbReference type="PANTHER" id="PTHR33371">
    <property type="entry name" value="INTERMEMBRANE PHOSPHOLIPID TRANSPORT SYSTEM BINDING PROTEIN MLAD-RELATED"/>
    <property type="match status" value="1"/>
</dbReference>
<keyword evidence="3" id="KW-0472">Membrane</keyword>
<evidence type="ECO:0000256" key="3">
    <source>
        <dbReference type="SAM" id="Phobius"/>
    </source>
</evidence>
<keyword evidence="1" id="KW-0175">Coiled coil</keyword>
<keyword evidence="6" id="KW-1185">Reference proteome</keyword>
<keyword evidence="3" id="KW-0812">Transmembrane</keyword>
<dbReference type="PANTHER" id="PTHR33371:SF4">
    <property type="entry name" value="INTERMEMBRANE PHOSPHOLIPID TRANSPORT SYSTEM BINDING PROTEIN MLAD"/>
    <property type="match status" value="1"/>
</dbReference>
<evidence type="ECO:0000313" key="5">
    <source>
        <dbReference type="EMBL" id="MCX2738698.1"/>
    </source>
</evidence>
<dbReference type="Pfam" id="PF02470">
    <property type="entry name" value="MlaD"/>
    <property type="match status" value="1"/>
</dbReference>
<evidence type="ECO:0000259" key="4">
    <source>
        <dbReference type="Pfam" id="PF02470"/>
    </source>
</evidence>
<dbReference type="InterPro" id="IPR052336">
    <property type="entry name" value="MlaD_Phospholipid_Transporter"/>
</dbReference>
<sequence>MKISKELKVALLGIVALVILYFGFMYLKGSDVFSDSRRYFVVYDNVDGLAVSNPVLLNGIQVGSVQKMRLMTEKDNKVEVQIEVLKDLQVGDSTIAALGNSDLLGSKAITLYLGNSTTTFDGGETLIPFTQSSITEMISTKTVPIIDKVDTTLARVNRLLDSEAKGNLQDILANTKATTASVNEILRSNQKNINQITSNINQLTNSLIRTQRHIDRLALNMAEITDTLKQVEINQLVHNANEAVKELQSAAAQLNSAEGSIGKLMHDEELYENMNRSTQALNLLLRDIQAYPKRYVSFSVFGRKDKYKVDETGRVITLEEVKELQERHPEEFRTVPDTVYVPVPKGNGVQGAAAEPAQNDSTGIK</sequence>
<feature type="region of interest" description="Disordered" evidence="2">
    <location>
        <begin position="346"/>
        <end position="365"/>
    </location>
</feature>
<feature type="domain" description="Mce/MlaD" evidence="4">
    <location>
        <begin position="37"/>
        <end position="111"/>
    </location>
</feature>
<organism evidence="5 6">
    <name type="scientific">Pontibacter anaerobius</name>
    <dbReference type="NCBI Taxonomy" id="2993940"/>
    <lineage>
        <taxon>Bacteria</taxon>
        <taxon>Pseudomonadati</taxon>
        <taxon>Bacteroidota</taxon>
        <taxon>Cytophagia</taxon>
        <taxon>Cytophagales</taxon>
        <taxon>Hymenobacteraceae</taxon>
        <taxon>Pontibacter</taxon>
    </lineage>
</organism>
<gene>
    <name evidence="5" type="ORF">OO017_01965</name>
</gene>
<proteinExistence type="predicted"/>
<keyword evidence="3" id="KW-1133">Transmembrane helix</keyword>
<evidence type="ECO:0000256" key="1">
    <source>
        <dbReference type="SAM" id="Coils"/>
    </source>
</evidence>
<dbReference type="Proteomes" id="UP001207228">
    <property type="component" value="Unassembled WGS sequence"/>
</dbReference>
<evidence type="ECO:0000313" key="6">
    <source>
        <dbReference type="Proteomes" id="UP001207228"/>
    </source>
</evidence>
<reference evidence="5 6" key="1">
    <citation type="submission" date="2022-11" db="EMBL/GenBank/DDBJ databases">
        <title>The characterization of three novel Bacteroidetes species and genomic analysis of their roles in tidal elemental geochemical cycles.</title>
        <authorList>
            <person name="Ma K.-J."/>
        </authorList>
    </citation>
    <scope>NUCLEOTIDE SEQUENCE [LARGE SCALE GENOMIC DNA]</scope>
    <source>
        <strain evidence="5 6">M82</strain>
    </source>
</reference>
<protein>
    <submittedName>
        <fullName evidence="5">MlaD family protein</fullName>
    </submittedName>
</protein>
<dbReference type="InterPro" id="IPR003399">
    <property type="entry name" value="Mce/MlaD"/>
</dbReference>
<name>A0ABT3RA24_9BACT</name>
<feature type="coiled-coil region" evidence="1">
    <location>
        <begin position="186"/>
        <end position="260"/>
    </location>
</feature>
<dbReference type="RefSeq" id="WP_266050750.1">
    <property type="nucleotide sequence ID" value="NZ_JAPFQO010000001.1"/>
</dbReference>